<dbReference type="InterPro" id="IPR050457">
    <property type="entry name" value="ZnFinger_BTB_dom_contain"/>
</dbReference>
<dbReference type="GO" id="GO:0008270">
    <property type="term" value="F:zinc ion binding"/>
    <property type="evidence" value="ECO:0007669"/>
    <property type="project" value="UniProtKB-KW"/>
</dbReference>
<name>A0A3B3ZHH6_9GOBI</name>
<proteinExistence type="predicted"/>
<dbReference type="SMART" id="SM00355">
    <property type="entry name" value="ZnF_C2H2"/>
    <property type="match status" value="1"/>
</dbReference>
<accession>A0A3B3ZHH6</accession>
<dbReference type="PROSITE" id="PS50157">
    <property type="entry name" value="ZINC_FINGER_C2H2_2"/>
    <property type="match status" value="1"/>
</dbReference>
<dbReference type="InterPro" id="IPR036236">
    <property type="entry name" value="Znf_C2H2_sf"/>
</dbReference>
<keyword evidence="1" id="KW-0863">Zinc-finger</keyword>
<keyword evidence="1" id="KW-0862">Zinc</keyword>
<sequence length="356" mass="39343">DVRKHCHSCNVLSLFQNAPSPKSDVFHLVTQDVSGIGQLLDYMYTSHLDITAENVRSLLDMAQGLQVQNLQSMCGSFLKPCPPPTHLPAYPVGGAMGSEHDCLLGNDVEMTEPCKTVSVEPEQTRPERQLLHGYKLRNFYSRQYFKQLQDTASEAAVNPELGQAFHPNPPPSLPPPSANDSQHFRLHSNSAIEPIPNQMSTDPVSNSLSPAPVSHHCRGAVRPKKTVYLKKYLRSQKALEEMNVETAPVTCPTLTQVREPSVEQPIASCPPPAETEEQQEAVTEAPHPGNQMLEHQPPEEPQSVPAPPTGTKQYRCSDCGKVFKHPSNLELHKRSHTGKVLQQPLIVQCTGESVYH</sequence>
<evidence type="ECO:0000313" key="4">
    <source>
        <dbReference type="Ensembl" id="ENSPMGP00000004002.1"/>
    </source>
</evidence>
<evidence type="ECO:0000259" key="3">
    <source>
        <dbReference type="PROSITE" id="PS50157"/>
    </source>
</evidence>
<dbReference type="Ensembl" id="ENSPMGT00000004248.1">
    <property type="protein sequence ID" value="ENSPMGP00000004002.1"/>
    <property type="gene ID" value="ENSPMGG00000003418.1"/>
</dbReference>
<feature type="region of interest" description="Disordered" evidence="2">
    <location>
        <begin position="161"/>
        <end position="182"/>
    </location>
</feature>
<evidence type="ECO:0000256" key="1">
    <source>
        <dbReference type="PROSITE-ProRule" id="PRU00042"/>
    </source>
</evidence>
<dbReference type="InterPro" id="IPR011333">
    <property type="entry name" value="SKP1/BTB/POZ_sf"/>
</dbReference>
<dbReference type="InterPro" id="IPR000210">
    <property type="entry name" value="BTB/POZ_dom"/>
</dbReference>
<evidence type="ECO:0000256" key="2">
    <source>
        <dbReference type="SAM" id="MobiDB-lite"/>
    </source>
</evidence>
<evidence type="ECO:0000313" key="5">
    <source>
        <dbReference type="Proteomes" id="UP000261520"/>
    </source>
</evidence>
<reference evidence="4" key="1">
    <citation type="submission" date="2025-08" db="UniProtKB">
        <authorList>
            <consortium name="Ensembl"/>
        </authorList>
    </citation>
    <scope>IDENTIFICATION</scope>
</reference>
<dbReference type="InterPro" id="IPR013087">
    <property type="entry name" value="Znf_C2H2_type"/>
</dbReference>
<dbReference type="Proteomes" id="UP000261520">
    <property type="component" value="Unplaced"/>
</dbReference>
<reference evidence="4" key="2">
    <citation type="submission" date="2025-09" db="UniProtKB">
        <authorList>
            <consortium name="Ensembl"/>
        </authorList>
    </citation>
    <scope>IDENTIFICATION</scope>
</reference>
<keyword evidence="5" id="KW-1185">Reference proteome</keyword>
<dbReference type="GO" id="GO:0000981">
    <property type="term" value="F:DNA-binding transcription factor activity, RNA polymerase II-specific"/>
    <property type="evidence" value="ECO:0007669"/>
    <property type="project" value="TreeGrafter"/>
</dbReference>
<dbReference type="FunFam" id="3.30.160.60:FF:001818">
    <property type="entry name" value="GDNF-inducible zinc finger protein 1 isoform X1"/>
    <property type="match status" value="1"/>
</dbReference>
<dbReference type="GO" id="GO:0000978">
    <property type="term" value="F:RNA polymerase II cis-regulatory region sequence-specific DNA binding"/>
    <property type="evidence" value="ECO:0007669"/>
    <property type="project" value="TreeGrafter"/>
</dbReference>
<feature type="region of interest" description="Disordered" evidence="2">
    <location>
        <begin position="258"/>
        <end position="312"/>
    </location>
</feature>
<feature type="domain" description="C2H2-type" evidence="3">
    <location>
        <begin position="314"/>
        <end position="341"/>
    </location>
</feature>
<dbReference type="SUPFAM" id="SSF54695">
    <property type="entry name" value="POZ domain"/>
    <property type="match status" value="1"/>
</dbReference>
<feature type="compositionally biased region" description="Pro residues" evidence="2">
    <location>
        <begin position="167"/>
        <end position="177"/>
    </location>
</feature>
<dbReference type="Pfam" id="PF00096">
    <property type="entry name" value="zf-C2H2"/>
    <property type="match status" value="1"/>
</dbReference>
<dbReference type="PROSITE" id="PS00028">
    <property type="entry name" value="ZINC_FINGER_C2H2_1"/>
    <property type="match status" value="1"/>
</dbReference>
<dbReference type="AlphaFoldDB" id="A0A3B3ZHH6"/>
<organism evidence="4 5">
    <name type="scientific">Periophthalmus magnuspinnatus</name>
    <dbReference type="NCBI Taxonomy" id="409849"/>
    <lineage>
        <taxon>Eukaryota</taxon>
        <taxon>Metazoa</taxon>
        <taxon>Chordata</taxon>
        <taxon>Craniata</taxon>
        <taxon>Vertebrata</taxon>
        <taxon>Euteleostomi</taxon>
        <taxon>Actinopterygii</taxon>
        <taxon>Neopterygii</taxon>
        <taxon>Teleostei</taxon>
        <taxon>Neoteleostei</taxon>
        <taxon>Acanthomorphata</taxon>
        <taxon>Gobiaria</taxon>
        <taxon>Gobiiformes</taxon>
        <taxon>Gobioidei</taxon>
        <taxon>Gobiidae</taxon>
        <taxon>Oxudercinae</taxon>
        <taxon>Periophthalmus</taxon>
    </lineage>
</organism>
<dbReference type="STRING" id="409849.ENSPMGP00000004002"/>
<dbReference type="Gene3D" id="3.30.710.10">
    <property type="entry name" value="Potassium Channel Kv1.1, Chain A"/>
    <property type="match status" value="1"/>
</dbReference>
<dbReference type="Gene3D" id="3.30.160.60">
    <property type="entry name" value="Classic Zinc Finger"/>
    <property type="match status" value="1"/>
</dbReference>
<protein>
    <recommendedName>
        <fullName evidence="3">C2H2-type domain-containing protein</fullName>
    </recommendedName>
</protein>
<dbReference type="PANTHER" id="PTHR46105:SF30">
    <property type="entry name" value="ZINC FINGER AND BTB DOMAIN CONTAINING 49"/>
    <property type="match status" value="1"/>
</dbReference>
<dbReference type="PANTHER" id="PTHR46105">
    <property type="entry name" value="AGAP004733-PA"/>
    <property type="match status" value="1"/>
</dbReference>
<keyword evidence="1" id="KW-0479">Metal-binding</keyword>
<dbReference type="Pfam" id="PF00651">
    <property type="entry name" value="BTB"/>
    <property type="match status" value="1"/>
</dbReference>
<dbReference type="SUPFAM" id="SSF57667">
    <property type="entry name" value="beta-beta-alpha zinc fingers"/>
    <property type="match status" value="1"/>
</dbReference>